<keyword evidence="5" id="KW-1015">Disulfide bond</keyword>
<evidence type="ECO:0000256" key="5">
    <source>
        <dbReference type="ARBA" id="ARBA00023157"/>
    </source>
</evidence>
<keyword evidence="6" id="KW-1133">Transmembrane helix</keyword>
<dbReference type="GO" id="GO:0004888">
    <property type="term" value="F:transmembrane signaling receptor activity"/>
    <property type="evidence" value="ECO:0007669"/>
    <property type="project" value="TreeGrafter"/>
</dbReference>
<evidence type="ECO:0000256" key="1">
    <source>
        <dbReference type="ARBA" id="ARBA00004370"/>
    </source>
</evidence>
<keyword evidence="3 7" id="KW-0732">Signal</keyword>
<dbReference type="Pfam" id="PF07686">
    <property type="entry name" value="V-set"/>
    <property type="match status" value="1"/>
</dbReference>
<dbReference type="InterPro" id="IPR036179">
    <property type="entry name" value="Ig-like_dom_sf"/>
</dbReference>
<evidence type="ECO:0000256" key="7">
    <source>
        <dbReference type="SAM" id="SignalP"/>
    </source>
</evidence>
<dbReference type="CTD" id="124599"/>
<keyword evidence="9" id="KW-1185">Reference proteome</keyword>
<dbReference type="InterPro" id="IPR013783">
    <property type="entry name" value="Ig-like_fold"/>
</dbReference>
<dbReference type="PANTHER" id="PTHR11860:SF103">
    <property type="entry name" value="CMRF35-LIKE MOLECULE 7"/>
    <property type="match status" value="1"/>
</dbReference>
<organism evidence="9 10">
    <name type="scientific">Chrysochloris asiatica</name>
    <name type="common">Cape golden mole</name>
    <dbReference type="NCBI Taxonomy" id="185453"/>
    <lineage>
        <taxon>Eukaryota</taxon>
        <taxon>Metazoa</taxon>
        <taxon>Chordata</taxon>
        <taxon>Craniata</taxon>
        <taxon>Vertebrata</taxon>
        <taxon>Euteleostomi</taxon>
        <taxon>Mammalia</taxon>
        <taxon>Eutheria</taxon>
        <taxon>Afrotheria</taxon>
        <taxon>Chrysochloridae</taxon>
        <taxon>Chrysochlorinae</taxon>
        <taxon>Chrysochloris</taxon>
    </lineage>
</organism>
<evidence type="ECO:0000313" key="10">
    <source>
        <dbReference type="RefSeq" id="XP_006869749.1"/>
    </source>
</evidence>
<dbReference type="InterPro" id="IPR003599">
    <property type="entry name" value="Ig_sub"/>
</dbReference>
<sequence>MWLPPTLLFFSLPGCFSIQGPGSVSGPEQGSLTVQCHYKAKWETYKKWWCQGKVWEFCQILIQSTGSEQEVKEGRISIRDNHKDHIFMVTMDKLSSDDTDTYWCGIQKPGIDLGFQVKVTVVSEKSPLTSPSNLSSNPLVISSTSYIRTHYLLLVFVKVPILLILLGAVLWLKGPQRVPEEQWDMTEYAELSLDHMAKDTAL</sequence>
<dbReference type="Proteomes" id="UP000504623">
    <property type="component" value="Unplaced"/>
</dbReference>
<feature type="domain" description="Immunoglobulin" evidence="8">
    <location>
        <begin position="21"/>
        <end position="122"/>
    </location>
</feature>
<dbReference type="FunFam" id="2.60.40.10:FF:000370">
    <property type="entry name" value="CMRF35-like molecule 1"/>
    <property type="match status" value="1"/>
</dbReference>
<dbReference type="OrthoDB" id="8920197at2759"/>
<feature type="signal peptide" evidence="7">
    <location>
        <begin position="1"/>
        <end position="17"/>
    </location>
</feature>
<dbReference type="AlphaFoldDB" id="A0A9B0TZW7"/>
<proteinExistence type="predicted"/>
<evidence type="ECO:0000256" key="4">
    <source>
        <dbReference type="ARBA" id="ARBA00023136"/>
    </source>
</evidence>
<evidence type="ECO:0000259" key="8">
    <source>
        <dbReference type="SMART" id="SM00409"/>
    </source>
</evidence>
<dbReference type="RefSeq" id="XP_006869749.1">
    <property type="nucleotide sequence ID" value="XM_006869687.1"/>
</dbReference>
<dbReference type="GeneID" id="102820298"/>
<evidence type="ECO:0000313" key="9">
    <source>
        <dbReference type="Proteomes" id="UP000504623"/>
    </source>
</evidence>
<gene>
    <name evidence="10" type="primary">CD300LB</name>
</gene>
<dbReference type="GO" id="GO:0005886">
    <property type="term" value="C:plasma membrane"/>
    <property type="evidence" value="ECO:0007669"/>
    <property type="project" value="TreeGrafter"/>
</dbReference>
<dbReference type="InterPro" id="IPR050671">
    <property type="entry name" value="CD300_family_receptors"/>
</dbReference>
<evidence type="ECO:0000256" key="2">
    <source>
        <dbReference type="ARBA" id="ARBA00022692"/>
    </source>
</evidence>
<comment type="subcellular location">
    <subcellularLocation>
        <location evidence="1">Membrane</location>
    </subcellularLocation>
</comment>
<feature type="transmembrane region" description="Helical" evidence="6">
    <location>
        <begin position="151"/>
        <end position="172"/>
    </location>
</feature>
<dbReference type="SMART" id="SM00409">
    <property type="entry name" value="IG"/>
    <property type="match status" value="1"/>
</dbReference>
<keyword evidence="4 6" id="KW-0472">Membrane</keyword>
<feature type="chain" id="PRO_5038606602" evidence="7">
    <location>
        <begin position="18"/>
        <end position="202"/>
    </location>
</feature>
<dbReference type="Gene3D" id="2.60.40.10">
    <property type="entry name" value="Immunoglobulins"/>
    <property type="match status" value="1"/>
</dbReference>
<dbReference type="CDD" id="cd05716">
    <property type="entry name" value="IgV_pIgR_like"/>
    <property type="match status" value="1"/>
</dbReference>
<evidence type="ECO:0000256" key="6">
    <source>
        <dbReference type="SAM" id="Phobius"/>
    </source>
</evidence>
<protein>
    <submittedName>
        <fullName evidence="10">CMRF35-like molecule 7</fullName>
    </submittedName>
</protein>
<reference evidence="10" key="1">
    <citation type="submission" date="2025-08" db="UniProtKB">
        <authorList>
            <consortium name="RefSeq"/>
        </authorList>
    </citation>
    <scope>IDENTIFICATION</scope>
    <source>
        <tissue evidence="10">Spleen</tissue>
    </source>
</reference>
<keyword evidence="2 6" id="KW-0812">Transmembrane</keyword>
<evidence type="ECO:0000256" key="3">
    <source>
        <dbReference type="ARBA" id="ARBA00022729"/>
    </source>
</evidence>
<dbReference type="PANTHER" id="PTHR11860">
    <property type="entry name" value="POLYMERIC-IMMUNOGLOBULIN RECEPTOR"/>
    <property type="match status" value="1"/>
</dbReference>
<accession>A0A9B0TZW7</accession>
<dbReference type="SUPFAM" id="SSF48726">
    <property type="entry name" value="Immunoglobulin"/>
    <property type="match status" value="1"/>
</dbReference>
<name>A0A9B0TZW7_CHRAS</name>
<dbReference type="InterPro" id="IPR013106">
    <property type="entry name" value="Ig_V-set"/>
</dbReference>